<keyword evidence="3" id="KW-1185">Reference proteome</keyword>
<dbReference type="Gene3D" id="1.25.40.10">
    <property type="entry name" value="Tetratricopeptide repeat domain"/>
    <property type="match status" value="1"/>
</dbReference>
<evidence type="ECO:0000313" key="2">
    <source>
        <dbReference type="EMBL" id="MBL1087523.1"/>
    </source>
</evidence>
<sequence length="527" mass="56758">MPNDFQLFFPTDADSLLAMLAADALGPRTVLWLNEAQHYLDGSADEAAAAALLRRLDADGPFVALATLWPDHDKALTTASTSSDDPHRQARALLSQAHYVHLPSSFAEHLDAVRHAVSHDASLASALNAGGADIAQVLAAGPQLVDHYEAPHSLYGIYGKALISAAMDAHRPGIIGPLPLTFLHDAAQGYLTGSERAAADPNTWFAGALTHAPILIKQITRPLQDVPCPSGMGALAGVVSLADYLQHHDRRTRWFLCPPATFWNAATRHLQSPDALAGLAYAAPVRHRLRHAAHLYCVAAEAGDPSALTRLAEMREGDGDQEEAEPLYVAACAGEPSGLAWLAERREEAGDQEAQRLYVAAADAGSTSSSKRLAERRGGAGDWEVAERLARHAGDSSGGLFARNGSSALTWLAEMREEAGDQEEAERLYRAAADAGDIALPQRTALKQRERPPSHGYGRNHARLPGANRKRTIPWHAWSRTAWSRSCAGRGWCRGPAAWDRVPRRRTGGNRPGPRRAGWCPLRPAGR</sequence>
<dbReference type="InterPro" id="IPR011990">
    <property type="entry name" value="TPR-like_helical_dom_sf"/>
</dbReference>
<gene>
    <name evidence="2" type="ORF">JK359_37240</name>
</gene>
<name>A0A937JU61_9ACTN</name>
<evidence type="ECO:0000256" key="1">
    <source>
        <dbReference type="SAM" id="MobiDB-lite"/>
    </source>
</evidence>
<feature type="compositionally biased region" description="Basic residues" evidence="1">
    <location>
        <begin position="458"/>
        <end position="468"/>
    </location>
</feature>
<organism evidence="2 3">
    <name type="scientific">Streptomyces actinomycinicus</name>
    <dbReference type="NCBI Taxonomy" id="1695166"/>
    <lineage>
        <taxon>Bacteria</taxon>
        <taxon>Bacillati</taxon>
        <taxon>Actinomycetota</taxon>
        <taxon>Actinomycetes</taxon>
        <taxon>Kitasatosporales</taxon>
        <taxon>Streptomycetaceae</taxon>
        <taxon>Streptomyces</taxon>
    </lineage>
</organism>
<accession>A0A937JU61</accession>
<proteinExistence type="predicted"/>
<reference evidence="2" key="1">
    <citation type="submission" date="2021-01" db="EMBL/GenBank/DDBJ databases">
        <title>WGS of actinomycetes isolated from Thailand.</title>
        <authorList>
            <person name="Thawai C."/>
        </authorList>
    </citation>
    <scope>NUCLEOTIDE SEQUENCE</scope>
    <source>
        <strain evidence="2">RCU-197</strain>
    </source>
</reference>
<dbReference type="Proteomes" id="UP000661858">
    <property type="component" value="Unassembled WGS sequence"/>
</dbReference>
<evidence type="ECO:0008006" key="4">
    <source>
        <dbReference type="Google" id="ProtNLM"/>
    </source>
</evidence>
<feature type="region of interest" description="Disordered" evidence="1">
    <location>
        <begin position="503"/>
        <end position="527"/>
    </location>
</feature>
<evidence type="ECO:0000313" key="3">
    <source>
        <dbReference type="Proteomes" id="UP000661858"/>
    </source>
</evidence>
<comment type="caution">
    <text evidence="2">The sequence shown here is derived from an EMBL/GenBank/DDBJ whole genome shotgun (WGS) entry which is preliminary data.</text>
</comment>
<dbReference type="RefSeq" id="WP_201844064.1">
    <property type="nucleotide sequence ID" value="NZ_JAERRK010000035.1"/>
</dbReference>
<dbReference type="EMBL" id="JAERRK010000035">
    <property type="protein sequence ID" value="MBL1087523.1"/>
    <property type="molecule type" value="Genomic_DNA"/>
</dbReference>
<dbReference type="SUPFAM" id="SSF81901">
    <property type="entry name" value="HCP-like"/>
    <property type="match status" value="1"/>
</dbReference>
<feature type="region of interest" description="Disordered" evidence="1">
    <location>
        <begin position="448"/>
        <end position="468"/>
    </location>
</feature>
<dbReference type="AlphaFoldDB" id="A0A937JU61"/>
<protein>
    <recommendedName>
        <fullName evidence="4">Sel1 repeat family protein</fullName>
    </recommendedName>
</protein>